<accession>A0A0F8WJW8</accession>
<proteinExistence type="predicted"/>
<reference evidence="1" key="1">
    <citation type="journal article" date="2015" name="Nature">
        <title>Complex archaea that bridge the gap between prokaryotes and eukaryotes.</title>
        <authorList>
            <person name="Spang A."/>
            <person name="Saw J.H."/>
            <person name="Jorgensen S.L."/>
            <person name="Zaremba-Niedzwiedzka K."/>
            <person name="Martijn J."/>
            <person name="Lind A.E."/>
            <person name="van Eijk R."/>
            <person name="Schleper C."/>
            <person name="Guy L."/>
            <person name="Ettema T.J."/>
        </authorList>
    </citation>
    <scope>NUCLEOTIDE SEQUENCE</scope>
</reference>
<organism evidence="1">
    <name type="scientific">marine sediment metagenome</name>
    <dbReference type="NCBI Taxonomy" id="412755"/>
    <lineage>
        <taxon>unclassified sequences</taxon>
        <taxon>metagenomes</taxon>
        <taxon>ecological metagenomes</taxon>
    </lineage>
</organism>
<dbReference type="EMBL" id="LAZR01069030">
    <property type="protein sequence ID" value="KKK48505.1"/>
    <property type="molecule type" value="Genomic_DNA"/>
</dbReference>
<feature type="non-terminal residue" evidence="1">
    <location>
        <position position="90"/>
    </location>
</feature>
<protein>
    <submittedName>
        <fullName evidence="1">Uncharacterized protein</fullName>
    </submittedName>
</protein>
<comment type="caution">
    <text evidence="1">The sequence shown here is derived from an EMBL/GenBank/DDBJ whole genome shotgun (WGS) entry which is preliminary data.</text>
</comment>
<sequence>MIIKGAFTQLIYDEVVKGYKYEYHVRELFMNVDLGKLILGLNIYPSPWCRFLLRFVPTKRVTDSGVTMVFKFWKGIVYVINIEGEDYADK</sequence>
<gene>
    <name evidence="1" type="ORF">LCGC14_3144460</name>
</gene>
<name>A0A0F8WJW8_9ZZZZ</name>
<evidence type="ECO:0000313" key="1">
    <source>
        <dbReference type="EMBL" id="KKK48505.1"/>
    </source>
</evidence>
<dbReference type="AlphaFoldDB" id="A0A0F8WJW8"/>